<name>D3BL60_HETP5</name>
<keyword evidence="3" id="KW-1185">Reference proteome</keyword>
<dbReference type="Proteomes" id="UP000001396">
    <property type="component" value="Unassembled WGS sequence"/>
</dbReference>
<dbReference type="GeneID" id="31364767"/>
<feature type="region of interest" description="Disordered" evidence="1">
    <location>
        <begin position="131"/>
        <end position="152"/>
    </location>
</feature>
<protein>
    <submittedName>
        <fullName evidence="2">Uncharacterized protein</fullName>
    </submittedName>
</protein>
<dbReference type="EMBL" id="ADBJ01000039">
    <property type="protein sequence ID" value="EFA77794.1"/>
    <property type="molecule type" value="Genomic_DNA"/>
</dbReference>
<dbReference type="AlphaFoldDB" id="D3BL60"/>
<comment type="caution">
    <text evidence="2">The sequence shown here is derived from an EMBL/GenBank/DDBJ whole genome shotgun (WGS) entry which is preliminary data.</text>
</comment>
<evidence type="ECO:0000313" key="3">
    <source>
        <dbReference type="Proteomes" id="UP000001396"/>
    </source>
</evidence>
<evidence type="ECO:0000313" key="2">
    <source>
        <dbReference type="EMBL" id="EFA77794.1"/>
    </source>
</evidence>
<evidence type="ECO:0000256" key="1">
    <source>
        <dbReference type="SAM" id="MobiDB-lite"/>
    </source>
</evidence>
<dbReference type="FunCoup" id="D3BL60">
    <property type="interactions" value="421"/>
</dbReference>
<organism evidence="2 3">
    <name type="scientific">Heterostelium pallidum (strain ATCC 26659 / Pp 5 / PN500)</name>
    <name type="common">Cellular slime mold</name>
    <name type="synonym">Polysphondylium pallidum</name>
    <dbReference type="NCBI Taxonomy" id="670386"/>
    <lineage>
        <taxon>Eukaryota</taxon>
        <taxon>Amoebozoa</taxon>
        <taxon>Evosea</taxon>
        <taxon>Eumycetozoa</taxon>
        <taxon>Dictyostelia</taxon>
        <taxon>Acytosteliales</taxon>
        <taxon>Acytosteliaceae</taxon>
        <taxon>Heterostelium</taxon>
    </lineage>
</organism>
<dbReference type="InParanoid" id="D3BL60"/>
<gene>
    <name evidence="2" type="ORF">PPL_09292</name>
</gene>
<proteinExistence type="predicted"/>
<reference evidence="2 3" key="1">
    <citation type="journal article" date="2011" name="Genome Res.">
        <title>Phylogeny-wide analysis of social amoeba genomes highlights ancient origins for complex intercellular communication.</title>
        <authorList>
            <person name="Heidel A.J."/>
            <person name="Lawal H.M."/>
            <person name="Felder M."/>
            <person name="Schilde C."/>
            <person name="Helps N.R."/>
            <person name="Tunggal B."/>
            <person name="Rivero F."/>
            <person name="John U."/>
            <person name="Schleicher M."/>
            <person name="Eichinger L."/>
            <person name="Platzer M."/>
            <person name="Noegel A.A."/>
            <person name="Schaap P."/>
            <person name="Gloeckner G."/>
        </authorList>
    </citation>
    <scope>NUCLEOTIDE SEQUENCE [LARGE SCALE GENOMIC DNA]</scope>
    <source>
        <strain evidence="3">ATCC 26659 / Pp 5 / PN500</strain>
    </source>
</reference>
<sequence>MLKYSFNKNNSRLVGSYLNINSYNNNNNNIRLYSSNEESSSADVTQEEKPQPVITKPVRTMKDDLSIEDTIKSVKTKIIAMPFDYSYQSFYKNKKSTKKGVTKQRAHLKAFGAVPYVFPASMFREVKPPIPLSEINKNSTVTKQQQDQQQQQ</sequence>
<dbReference type="RefSeq" id="XP_020429922.1">
    <property type="nucleotide sequence ID" value="XM_020580089.1"/>
</dbReference>
<accession>D3BL60</accession>